<keyword evidence="2" id="KW-1185">Reference proteome</keyword>
<dbReference type="EMBL" id="WBMT01000026">
    <property type="protein sequence ID" value="KAB2341364.1"/>
    <property type="molecule type" value="Genomic_DNA"/>
</dbReference>
<name>A0A6H9YLY1_9ACTN</name>
<accession>A0A6H9YLY1</accession>
<proteinExistence type="predicted"/>
<dbReference type="AlphaFoldDB" id="A0A6H9YLY1"/>
<protein>
    <submittedName>
        <fullName evidence="1">Uncharacterized protein</fullName>
    </submittedName>
</protein>
<gene>
    <name evidence="1" type="ORF">F8566_42410</name>
</gene>
<reference evidence="1 2" key="1">
    <citation type="submission" date="2019-09" db="EMBL/GenBank/DDBJ databases">
        <title>Actinomadura physcomitrii sp. nov., a novel actinomycete isolated from moss [Physcomitrium sphaericum (Ludw) Fuernr].</title>
        <authorList>
            <person name="Zhuang X."/>
            <person name="Liu C."/>
        </authorList>
    </citation>
    <scope>NUCLEOTIDE SEQUENCE [LARGE SCALE GENOMIC DNA]</scope>
    <source>
        <strain evidence="1 2">HMC1</strain>
    </source>
</reference>
<comment type="caution">
    <text evidence="1">The sequence shown here is derived from an EMBL/GenBank/DDBJ whole genome shotgun (WGS) entry which is preliminary data.</text>
</comment>
<evidence type="ECO:0000313" key="2">
    <source>
        <dbReference type="Proteomes" id="UP000468735"/>
    </source>
</evidence>
<evidence type="ECO:0000313" key="1">
    <source>
        <dbReference type="EMBL" id="KAB2341364.1"/>
    </source>
</evidence>
<organism evidence="1 2">
    <name type="scientific">Actinomadura rudentiformis</name>
    <dbReference type="NCBI Taxonomy" id="359158"/>
    <lineage>
        <taxon>Bacteria</taxon>
        <taxon>Bacillati</taxon>
        <taxon>Actinomycetota</taxon>
        <taxon>Actinomycetes</taxon>
        <taxon>Streptosporangiales</taxon>
        <taxon>Thermomonosporaceae</taxon>
        <taxon>Actinomadura</taxon>
    </lineage>
</organism>
<dbReference type="RefSeq" id="WP_151568762.1">
    <property type="nucleotide sequence ID" value="NZ_WBMT01000026.1"/>
</dbReference>
<sequence>MQTLELRLTALEARGADVENHFGMQLYKIRRESVATQLDLGKIMQHLGVAEATEDEIDEVLDSE</sequence>
<dbReference type="Proteomes" id="UP000468735">
    <property type="component" value="Unassembled WGS sequence"/>
</dbReference>